<dbReference type="PANTHER" id="PTHR36834:SF1">
    <property type="entry name" value="INTEGRAL MEMBRANE PROTEIN"/>
    <property type="match status" value="1"/>
</dbReference>
<dbReference type="AlphaFoldDB" id="A0A221S0Y7"/>
<evidence type="ECO:0000313" key="2">
    <source>
        <dbReference type="Proteomes" id="UP000257607"/>
    </source>
</evidence>
<sequence length="204" mass="24079">MVFLGRIYEQWILPWGEQYNHLPLIKLTVESLDKTILYCLVFIVCRLGYLLMKRRKIQLLPELKLLLFVFYIALLVSLTVLRHIYYPWQMQLHLQRPLSQINLTPFVETFKLRQAPAQIDYWYNFYGNIAWFIPFGLLRRSLTQRKGDWLITIIEGALLSLCIESAQFVLGTGMADIDDLMFNTLGVMIGVLLYQVLQHAKRKH</sequence>
<dbReference type="EMBL" id="CP031003">
    <property type="protein sequence ID" value="AXN35647.1"/>
    <property type="molecule type" value="Genomic_DNA"/>
</dbReference>
<dbReference type="InterPro" id="IPR006976">
    <property type="entry name" value="VanZ-like"/>
</dbReference>
<evidence type="ECO:0000313" key="1">
    <source>
        <dbReference type="EMBL" id="AXN35647.1"/>
    </source>
</evidence>
<proteinExistence type="predicted"/>
<dbReference type="InterPro" id="IPR053150">
    <property type="entry name" value="Teicoplanin_resist-assoc"/>
</dbReference>
<accession>A0A221S0Y7</accession>
<gene>
    <name evidence="1" type="ORF">DT351_04420</name>
</gene>
<protein>
    <submittedName>
        <fullName evidence="1">VanZ family protein</fullName>
    </submittedName>
</protein>
<organism evidence="1 2">
    <name type="scientific">Latilactobacillus curvatus</name>
    <name type="common">Lactobacillus curvatus</name>
    <dbReference type="NCBI Taxonomy" id="28038"/>
    <lineage>
        <taxon>Bacteria</taxon>
        <taxon>Bacillati</taxon>
        <taxon>Bacillota</taxon>
        <taxon>Bacilli</taxon>
        <taxon>Lactobacillales</taxon>
        <taxon>Lactobacillaceae</taxon>
        <taxon>Latilactobacillus</taxon>
    </lineage>
</organism>
<reference evidence="1 2" key="1">
    <citation type="submission" date="2018-07" db="EMBL/GenBank/DDBJ databases">
        <title>Lactobacillus curvatus genome sequence.</title>
        <authorList>
            <person name="Prechtl R."/>
        </authorList>
    </citation>
    <scope>NUCLEOTIDE SEQUENCE [LARGE SCALE GENOMIC DNA]</scope>
    <source>
        <strain evidence="1 2">TMW 1.1928</strain>
    </source>
</reference>
<dbReference type="Pfam" id="PF04892">
    <property type="entry name" value="VanZ"/>
    <property type="match status" value="1"/>
</dbReference>
<dbReference type="PANTHER" id="PTHR36834">
    <property type="entry name" value="MEMBRANE PROTEIN-RELATED"/>
    <property type="match status" value="1"/>
</dbReference>
<dbReference type="Proteomes" id="UP000257607">
    <property type="component" value="Chromosome"/>
</dbReference>
<name>A0A221S0Y7_LATCU</name>